<gene>
    <name evidence="1" type="ORF">GE061_019561</name>
</gene>
<dbReference type="AlphaFoldDB" id="A0A6A4JZP1"/>
<proteinExistence type="predicted"/>
<accession>A0A6A4JZP1</accession>
<dbReference type="Proteomes" id="UP000466442">
    <property type="component" value="Linkage Group LG9"/>
</dbReference>
<organism evidence="1 2">
    <name type="scientific">Apolygus lucorum</name>
    <name type="common">Small green plant bug</name>
    <name type="synonym">Lygocoris lucorum</name>
    <dbReference type="NCBI Taxonomy" id="248454"/>
    <lineage>
        <taxon>Eukaryota</taxon>
        <taxon>Metazoa</taxon>
        <taxon>Ecdysozoa</taxon>
        <taxon>Arthropoda</taxon>
        <taxon>Hexapoda</taxon>
        <taxon>Insecta</taxon>
        <taxon>Pterygota</taxon>
        <taxon>Neoptera</taxon>
        <taxon>Paraneoptera</taxon>
        <taxon>Hemiptera</taxon>
        <taxon>Heteroptera</taxon>
        <taxon>Panheteroptera</taxon>
        <taxon>Cimicomorpha</taxon>
        <taxon>Miridae</taxon>
        <taxon>Mirini</taxon>
        <taxon>Apolygus</taxon>
    </lineage>
</organism>
<sequence length="144" mass="15895">MERGDSGGGILEGGNRRGRQLYIALNRGRLSHIPPATLGLETSHLQSTKITMTCAWMLACLLVGSAVSVLSAPGPDCSASTIQDLPPRVRTMCAAFYQLSNALQTYIDEQSNYQPLVREGNQIYETGVKRQDVDHVFLRFGRRR</sequence>
<name>A0A6A4JZP1_APOLU</name>
<evidence type="ECO:0000313" key="1">
    <source>
        <dbReference type="EMBL" id="KAF6205390.1"/>
    </source>
</evidence>
<dbReference type="EMBL" id="WIXP02000009">
    <property type="protein sequence ID" value="KAF6205390.1"/>
    <property type="molecule type" value="Genomic_DNA"/>
</dbReference>
<reference evidence="1" key="1">
    <citation type="journal article" date="2021" name="Mol. Ecol. Resour.">
        <title>Apolygus lucorum genome provides insights into omnivorousness and mesophyll feeding.</title>
        <authorList>
            <person name="Liu Y."/>
            <person name="Liu H."/>
            <person name="Wang H."/>
            <person name="Huang T."/>
            <person name="Liu B."/>
            <person name="Yang B."/>
            <person name="Yin L."/>
            <person name="Li B."/>
            <person name="Zhang Y."/>
            <person name="Zhang S."/>
            <person name="Jiang F."/>
            <person name="Zhang X."/>
            <person name="Ren Y."/>
            <person name="Wang B."/>
            <person name="Wang S."/>
            <person name="Lu Y."/>
            <person name="Wu K."/>
            <person name="Fan W."/>
            <person name="Wang G."/>
        </authorList>
    </citation>
    <scope>NUCLEOTIDE SEQUENCE</scope>
    <source>
        <strain evidence="1">12Hb</strain>
    </source>
</reference>
<evidence type="ECO:0000313" key="2">
    <source>
        <dbReference type="Proteomes" id="UP000466442"/>
    </source>
</evidence>
<protein>
    <submittedName>
        <fullName evidence="1">Uncharacterized protein</fullName>
    </submittedName>
</protein>
<keyword evidence="2" id="KW-1185">Reference proteome</keyword>
<comment type="caution">
    <text evidence="1">The sequence shown here is derived from an EMBL/GenBank/DDBJ whole genome shotgun (WGS) entry which is preliminary data.</text>
</comment>
<dbReference type="OrthoDB" id="6355109at2759"/>